<dbReference type="Proteomes" id="UP000429555">
    <property type="component" value="Unassembled WGS sequence"/>
</dbReference>
<accession>A0A6I4KRS8</accession>
<reference evidence="1 2" key="1">
    <citation type="submission" date="2019-11" db="EMBL/GenBank/DDBJ databases">
        <title>Pseudomonas flavidum sp. nov., isolated from Baiyang Lake.</title>
        <authorList>
            <person name="Zhao Y."/>
        </authorList>
    </citation>
    <scope>NUCLEOTIDE SEQUENCE [LARGE SCALE GENOMIC DNA]</scope>
    <source>
        <strain evidence="2">R-22-3 w-18</strain>
    </source>
</reference>
<gene>
    <name evidence="1" type="ORF">GJV18_08675</name>
</gene>
<evidence type="ECO:0000313" key="2">
    <source>
        <dbReference type="Proteomes" id="UP000429555"/>
    </source>
</evidence>
<comment type="caution">
    <text evidence="1">The sequence shown here is derived from an EMBL/GenBank/DDBJ whole genome shotgun (WGS) entry which is preliminary data.</text>
</comment>
<sequence>MKNFVQQGDMITLIAAAAVGSGELVRAGSLIGVAATDAATGEAFEVKTSGVFDLPKTSAQAWEVGQPVYMISASGLLTNVPGTGNYLAGVAVAAAANPSATGRVRLNGSLGHPVTA</sequence>
<evidence type="ECO:0000313" key="1">
    <source>
        <dbReference type="EMBL" id="MVW75389.1"/>
    </source>
</evidence>
<protein>
    <submittedName>
        <fullName evidence="1">DUF2190 family protein</fullName>
    </submittedName>
</protein>
<dbReference type="InterPro" id="IPR011231">
    <property type="entry name" value="Phage_VT1-Sakai_H0018"/>
</dbReference>
<keyword evidence="2" id="KW-1185">Reference proteome</keyword>
<dbReference type="RefSeq" id="WP_160344487.1">
    <property type="nucleotide sequence ID" value="NZ_WKJZ01000001.1"/>
</dbReference>
<dbReference type="PIRSF" id="PIRSF030771">
    <property type="entry name" value="UCP030771"/>
    <property type="match status" value="1"/>
</dbReference>
<dbReference type="AlphaFoldDB" id="A0A6I4KRS8"/>
<proteinExistence type="predicted"/>
<organism evidence="1 2">
    <name type="scientific">Pseudomonas xionganensis</name>
    <dbReference type="NCBI Taxonomy" id="2654845"/>
    <lineage>
        <taxon>Bacteria</taxon>
        <taxon>Pseudomonadati</taxon>
        <taxon>Pseudomonadota</taxon>
        <taxon>Gammaproteobacteria</taxon>
        <taxon>Pseudomonadales</taxon>
        <taxon>Pseudomonadaceae</taxon>
        <taxon>Pseudomonas</taxon>
    </lineage>
</organism>
<name>A0A6I4KRS8_9PSED</name>
<dbReference type="EMBL" id="WKJZ01000001">
    <property type="protein sequence ID" value="MVW75389.1"/>
    <property type="molecule type" value="Genomic_DNA"/>
</dbReference>
<dbReference type="Pfam" id="PF09956">
    <property type="entry name" value="Phage_cement_2"/>
    <property type="match status" value="1"/>
</dbReference>